<dbReference type="PANTHER" id="PTHR44259:SF15">
    <property type="entry name" value="F-BOX PROTEIN KIB2-RELATED"/>
    <property type="match status" value="1"/>
</dbReference>
<feature type="domain" description="KIB1-4 beta-propeller" evidence="2">
    <location>
        <begin position="89"/>
        <end position="414"/>
    </location>
</feature>
<dbReference type="EMBL" id="CAEKKB010000001">
    <property type="protein sequence ID" value="CAB4292498.1"/>
    <property type="molecule type" value="Genomic_DNA"/>
</dbReference>
<dbReference type="OrthoDB" id="1166706at2759"/>
<dbReference type="SUPFAM" id="SSF81383">
    <property type="entry name" value="F-box domain"/>
    <property type="match status" value="1"/>
</dbReference>
<dbReference type="InterPro" id="IPR001810">
    <property type="entry name" value="F-box_dom"/>
</dbReference>
<evidence type="ECO:0000313" key="4">
    <source>
        <dbReference type="Proteomes" id="UP000507245"/>
    </source>
</evidence>
<dbReference type="InterPro" id="IPR050942">
    <property type="entry name" value="F-box_BR-signaling"/>
</dbReference>
<dbReference type="Proteomes" id="UP000507245">
    <property type="component" value="Unassembled WGS sequence"/>
</dbReference>
<gene>
    <name evidence="3" type="ORF">ORAREDHAP_LOCUS920</name>
</gene>
<keyword evidence="4" id="KW-1185">Reference proteome</keyword>
<evidence type="ECO:0000313" key="3">
    <source>
        <dbReference type="EMBL" id="CAB4292498.1"/>
    </source>
</evidence>
<reference evidence="4" key="1">
    <citation type="journal article" date="2020" name="Genome Biol.">
        <title>Gamete binning: chromosome-level and haplotype-resolved genome assembly enabled by high-throughput single-cell sequencing of gamete genomes.</title>
        <authorList>
            <person name="Campoy J.A."/>
            <person name="Sun H."/>
            <person name="Goel M."/>
            <person name="Jiao W.-B."/>
            <person name="Folz-Donahue K."/>
            <person name="Wang N."/>
            <person name="Rubio M."/>
            <person name="Liu C."/>
            <person name="Kukat C."/>
            <person name="Ruiz D."/>
            <person name="Huettel B."/>
            <person name="Schneeberger K."/>
        </authorList>
    </citation>
    <scope>NUCLEOTIDE SEQUENCE [LARGE SCALE GENOMIC DNA]</scope>
    <source>
        <strain evidence="4">cv. Rojo Pasion</strain>
    </source>
</reference>
<dbReference type="Pfam" id="PF00646">
    <property type="entry name" value="F-box"/>
    <property type="match status" value="1"/>
</dbReference>
<dbReference type="Gene3D" id="1.20.1280.50">
    <property type="match status" value="1"/>
</dbReference>
<dbReference type="InterPro" id="IPR036047">
    <property type="entry name" value="F-box-like_dom_sf"/>
</dbReference>
<dbReference type="PANTHER" id="PTHR44259">
    <property type="entry name" value="OS07G0183000 PROTEIN-RELATED"/>
    <property type="match status" value="1"/>
</dbReference>
<evidence type="ECO:0000259" key="2">
    <source>
        <dbReference type="Pfam" id="PF03478"/>
    </source>
</evidence>
<dbReference type="InterPro" id="IPR005174">
    <property type="entry name" value="KIB1-4_b-propeller"/>
</dbReference>
<accession>A0A6J5W2Q5</accession>
<name>A0A6J5W2Q5_PRUAR</name>
<protein>
    <recommendedName>
        <fullName evidence="5">F-box domain-containing protein</fullName>
    </recommendedName>
</protein>
<evidence type="ECO:0008006" key="5">
    <source>
        <dbReference type="Google" id="ProtNLM"/>
    </source>
</evidence>
<feature type="domain" description="F-box" evidence="1">
    <location>
        <begin position="18"/>
        <end position="53"/>
    </location>
</feature>
<sequence>MADKTPLRSSKVRSKSRWCELPIDLCALILSKLSVKNVLRFEAVCPSWNKAVKYISQSPSSLACLPEPPWIVLHKYDDDVGFRFRTLKGKIYHLKDPPGKLRHADVICLGSSHGWLLFLRNKEQKQLRPLLLNPLSGIQLLLPSFQTCPHIISITYPKIPTRIGHAYCRIKSNKCIHTNPITPERCCMGSVEDMARRISKVVLSSRPTCSSNQNNNDKIGVLVMYTFKNGWLEQDQINFLAVHFLMFCTTTDGTWRKLGKQAQYIDITSSNNKFYALRIDFCVHVWDFPDSSPVKKLKIRPHNASAIVEQVKNKDQLHRAYIIKTGEDLFLILRIYESWSHTADKTISFRVYNLGLIDGKCGWMEVESIGNWAFVLGSKQSTVMICSGDGSEWEENSIYFTEMPYLKGHLGVFNLSDKRVKKVCDLPQRPPYSPDLWLDPKF</sequence>
<dbReference type="Pfam" id="PF03478">
    <property type="entry name" value="Beta-prop_KIB1-4"/>
    <property type="match status" value="1"/>
</dbReference>
<organism evidence="3 4">
    <name type="scientific">Prunus armeniaca</name>
    <name type="common">Apricot</name>
    <name type="synonym">Armeniaca vulgaris</name>
    <dbReference type="NCBI Taxonomy" id="36596"/>
    <lineage>
        <taxon>Eukaryota</taxon>
        <taxon>Viridiplantae</taxon>
        <taxon>Streptophyta</taxon>
        <taxon>Embryophyta</taxon>
        <taxon>Tracheophyta</taxon>
        <taxon>Spermatophyta</taxon>
        <taxon>Magnoliopsida</taxon>
        <taxon>eudicotyledons</taxon>
        <taxon>Gunneridae</taxon>
        <taxon>Pentapetalae</taxon>
        <taxon>rosids</taxon>
        <taxon>fabids</taxon>
        <taxon>Rosales</taxon>
        <taxon>Rosaceae</taxon>
        <taxon>Amygdaloideae</taxon>
        <taxon>Amygdaleae</taxon>
        <taxon>Prunus</taxon>
    </lineage>
</organism>
<dbReference type="AlphaFoldDB" id="A0A6J5W2Q5"/>
<proteinExistence type="predicted"/>
<evidence type="ECO:0000259" key="1">
    <source>
        <dbReference type="Pfam" id="PF00646"/>
    </source>
</evidence>